<proteinExistence type="predicted"/>
<accession>A0A326SAH9</accession>
<reference evidence="2 3" key="1">
    <citation type="submission" date="2018-06" db="EMBL/GenBank/DDBJ databases">
        <title>Genomic Encyclopedia of Archaeal and Bacterial Type Strains, Phase II (KMG-II): from individual species to whole genera.</title>
        <authorList>
            <person name="Goeker M."/>
        </authorList>
    </citation>
    <scope>NUCLEOTIDE SEQUENCE [LARGE SCALE GENOMIC DNA]</scope>
    <source>
        <strain evidence="2 3">T4</strain>
    </source>
</reference>
<organism evidence="2 3">
    <name type="scientific">Algoriphagus aquaeductus</name>
    <dbReference type="NCBI Taxonomy" id="475299"/>
    <lineage>
        <taxon>Bacteria</taxon>
        <taxon>Pseudomonadati</taxon>
        <taxon>Bacteroidota</taxon>
        <taxon>Cytophagia</taxon>
        <taxon>Cytophagales</taxon>
        <taxon>Cyclobacteriaceae</taxon>
        <taxon>Algoriphagus</taxon>
    </lineage>
</organism>
<evidence type="ECO:0000313" key="2">
    <source>
        <dbReference type="EMBL" id="PZV87166.1"/>
    </source>
</evidence>
<protein>
    <submittedName>
        <fullName evidence="2">Uncharacterized protein</fullName>
    </submittedName>
</protein>
<keyword evidence="3" id="KW-1185">Reference proteome</keyword>
<dbReference type="Gene3D" id="2.130.10.10">
    <property type="entry name" value="YVTN repeat-like/Quinoprotein amine dehydrogenase"/>
    <property type="match status" value="2"/>
</dbReference>
<dbReference type="PANTHER" id="PTHR40274:SF3">
    <property type="entry name" value="VIRGINIAMYCIN B LYASE"/>
    <property type="match status" value="1"/>
</dbReference>
<evidence type="ECO:0000313" key="3">
    <source>
        <dbReference type="Proteomes" id="UP000248917"/>
    </source>
</evidence>
<sequence>MKKLIQGTVMALLLFTFSLPTKAQVDTTRFTNHGSQLFASMIQGSVFAKGPNGRALVYTVVRGEPAHLLGYDVETRELLIDQALPKADGAWDLAQSSDGTIYAPGANGSLFAHTPGTQEVKDLGVVLEGENYLWNLTAGVDGEVFGATYPGCRVFLYHPKDGFSDVGKGPLVEKENYVRSLAFYPKTGMLYAGVGSKAHLIELNPKTGEKKELLPEKFKNYEFVYGLEIVPGVDGNDRLFALITNGSITLVYNLKTREFEQEIEGMDMRAITGDPNGKAVYLTSKSQLKRFDPAKNYQTAEVLGEEIGTALAFHYAEDGKVYFLTSGANLFSFNPKDNSLSKNKLQIPGQPIPIHSLVTGPDGKIWSGGYLAGGNAAYDPKTGKSTFLPGLDQTEGMSVLGDKIYFGIYPKGKFYVHDTKSDWAPKEGNPKFLGQFENQSRAFAHAVLKDKNQVVFGMIPEYGKLGGALVKFDAQTEKLDYFPSPVEKQAIAGLVYTGNYVLVGTTISGGLGVAPETKEAHLVGWNPDTGEKLFDLIPVPGATALTGFLNMPDGSIWGMGDGQLFIFDPKSRQVKSVTKLFDYPPFKSHIWRSAFMVQHPDGNIYGTDWEKLFKLDPKTLEFTELAKEAALLVMGEDGTLYFKRKTELWSFRP</sequence>
<dbReference type="InterPro" id="IPR051344">
    <property type="entry name" value="Vgb"/>
</dbReference>
<dbReference type="SUPFAM" id="SSF50998">
    <property type="entry name" value="Quinoprotein alcohol dehydrogenase-like"/>
    <property type="match status" value="1"/>
</dbReference>
<dbReference type="InterPro" id="IPR011047">
    <property type="entry name" value="Quinoprotein_ADH-like_sf"/>
</dbReference>
<dbReference type="EMBL" id="QKTX01000001">
    <property type="protein sequence ID" value="PZV87166.1"/>
    <property type="molecule type" value="Genomic_DNA"/>
</dbReference>
<feature type="signal peptide" evidence="1">
    <location>
        <begin position="1"/>
        <end position="23"/>
    </location>
</feature>
<dbReference type="AlphaFoldDB" id="A0A326SAH9"/>
<name>A0A326SAH9_9BACT</name>
<dbReference type="Proteomes" id="UP000248917">
    <property type="component" value="Unassembled WGS sequence"/>
</dbReference>
<keyword evidence="1" id="KW-0732">Signal</keyword>
<dbReference type="InterPro" id="IPR015943">
    <property type="entry name" value="WD40/YVTN_repeat-like_dom_sf"/>
</dbReference>
<feature type="chain" id="PRO_5016292919" evidence="1">
    <location>
        <begin position="24"/>
        <end position="653"/>
    </location>
</feature>
<dbReference type="PANTHER" id="PTHR40274">
    <property type="entry name" value="VIRGINIAMYCIN B LYASE"/>
    <property type="match status" value="1"/>
</dbReference>
<dbReference type="RefSeq" id="WP_245943288.1">
    <property type="nucleotide sequence ID" value="NZ_QKTX01000001.1"/>
</dbReference>
<evidence type="ECO:0000256" key="1">
    <source>
        <dbReference type="SAM" id="SignalP"/>
    </source>
</evidence>
<comment type="caution">
    <text evidence="2">The sequence shown here is derived from an EMBL/GenBank/DDBJ whole genome shotgun (WGS) entry which is preliminary data.</text>
</comment>
<gene>
    <name evidence="2" type="ORF">CLV31_10138</name>
</gene>